<feature type="transmembrane region" description="Helical" evidence="6">
    <location>
        <begin position="75"/>
        <end position="104"/>
    </location>
</feature>
<dbReference type="Proteomes" id="UP000192660">
    <property type="component" value="Unassembled WGS sequence"/>
</dbReference>
<keyword evidence="8" id="KW-1185">Reference proteome</keyword>
<keyword evidence="5 6" id="KW-0472">Membrane</keyword>
<evidence type="ECO:0000256" key="1">
    <source>
        <dbReference type="ARBA" id="ARBA00004651"/>
    </source>
</evidence>
<dbReference type="OrthoDB" id="848621at2"/>
<proteinExistence type="predicted"/>
<gene>
    <name evidence="7" type="ORF">SAMN00768000_3022</name>
</gene>
<keyword evidence="3 6" id="KW-0812">Transmembrane</keyword>
<dbReference type="EMBL" id="FWWY01000001">
    <property type="protein sequence ID" value="SMC06792.1"/>
    <property type="molecule type" value="Genomic_DNA"/>
</dbReference>
<protein>
    <submittedName>
        <fullName evidence="7">Aromatic acid exporter family member 1</fullName>
    </submittedName>
</protein>
<dbReference type="GO" id="GO:0005886">
    <property type="term" value="C:plasma membrane"/>
    <property type="evidence" value="ECO:0007669"/>
    <property type="project" value="UniProtKB-SubCell"/>
</dbReference>
<dbReference type="PANTHER" id="PTHR30509">
    <property type="entry name" value="P-HYDROXYBENZOIC ACID EFFLUX PUMP SUBUNIT-RELATED"/>
    <property type="match status" value="1"/>
</dbReference>
<evidence type="ECO:0000313" key="8">
    <source>
        <dbReference type="Proteomes" id="UP000192660"/>
    </source>
</evidence>
<comment type="subcellular location">
    <subcellularLocation>
        <location evidence="1">Cell membrane</location>
        <topology evidence="1">Multi-pass membrane protein</topology>
    </subcellularLocation>
</comment>
<feature type="transmembrane region" description="Helical" evidence="6">
    <location>
        <begin position="136"/>
        <end position="158"/>
    </location>
</feature>
<dbReference type="STRING" id="28034.BFX07_10840"/>
<organism evidence="7 8">
    <name type="scientific">Sulfobacillus thermosulfidooxidans (strain DSM 9293 / VKM B-1269 / AT-1)</name>
    <dbReference type="NCBI Taxonomy" id="929705"/>
    <lineage>
        <taxon>Bacteria</taxon>
        <taxon>Bacillati</taxon>
        <taxon>Bacillota</taxon>
        <taxon>Clostridia</taxon>
        <taxon>Eubacteriales</taxon>
        <taxon>Clostridiales Family XVII. Incertae Sedis</taxon>
        <taxon>Sulfobacillus</taxon>
    </lineage>
</organism>
<name>A0A1W1WKS6_SULTA</name>
<evidence type="ECO:0000256" key="4">
    <source>
        <dbReference type="ARBA" id="ARBA00022989"/>
    </source>
</evidence>
<evidence type="ECO:0000256" key="3">
    <source>
        <dbReference type="ARBA" id="ARBA00022692"/>
    </source>
</evidence>
<evidence type="ECO:0000256" key="6">
    <source>
        <dbReference type="SAM" id="Phobius"/>
    </source>
</evidence>
<dbReference type="AlphaFoldDB" id="A0A1W1WKS6"/>
<dbReference type="PANTHER" id="PTHR30509:SF9">
    <property type="entry name" value="MULTIDRUG RESISTANCE PROTEIN MDTO"/>
    <property type="match status" value="1"/>
</dbReference>
<evidence type="ECO:0000256" key="2">
    <source>
        <dbReference type="ARBA" id="ARBA00022475"/>
    </source>
</evidence>
<accession>A0A1W1WKS6</accession>
<dbReference type="InterPro" id="IPR010343">
    <property type="entry name" value="ArAE_1"/>
</dbReference>
<dbReference type="RefSeq" id="WP_020374066.1">
    <property type="nucleotide sequence ID" value="NZ_FWWY01000001.1"/>
</dbReference>
<evidence type="ECO:0000313" key="7">
    <source>
        <dbReference type="EMBL" id="SMC06792.1"/>
    </source>
</evidence>
<reference evidence="8" key="1">
    <citation type="submission" date="2017-04" db="EMBL/GenBank/DDBJ databases">
        <authorList>
            <person name="Varghese N."/>
            <person name="Submissions S."/>
        </authorList>
    </citation>
    <scope>NUCLEOTIDE SEQUENCE [LARGE SCALE GENOMIC DNA]</scope>
    <source>
        <strain evidence="8">DSM 9293</strain>
    </source>
</reference>
<dbReference type="Pfam" id="PF06081">
    <property type="entry name" value="ArAE_1"/>
    <property type="match status" value="1"/>
</dbReference>
<keyword evidence="4 6" id="KW-1133">Transmembrane helix</keyword>
<sequence length="371" mass="40384">MSQHLWSSLRRLLATGIDAQVLKTGIAAGTSWYLAQWLFKTPRPYFAPLAAILSLQVSVADSISKGIQRVAGVGAGIAVAIFAGHFFRLSALSVGIVVYIAVFLATRLHMGPQGIPQAAITALLVMTVGRSASGYAWVRVVDTAIGVMVAVLVNALIWPPDATKAAETAIITLAHAVADVLLSIRQDLIDGLSAAEANQHLLRARHVDESLETVRDAIRRAEKSLKWNVLMVRRRRRLKTLRQVAIVLEHTLSQARGIARSLFVTVERDTQDPYLALPESIATQLADLLALMGSALQTYIRIIVGVHPDAAYQLEKTLKQASKRQRLLLQEIHVSAGDWLDLAAVLADIEKMTEDLLVSARLLVPLVFPST</sequence>
<evidence type="ECO:0000256" key="5">
    <source>
        <dbReference type="ARBA" id="ARBA00023136"/>
    </source>
</evidence>
<keyword evidence="2" id="KW-1003">Cell membrane</keyword>